<dbReference type="Proteomes" id="UP000035704">
    <property type="component" value="Chromosome"/>
</dbReference>
<keyword evidence="2" id="KW-1185">Reference proteome</keyword>
<protein>
    <submittedName>
        <fullName evidence="1">Uncharacterized protein</fullName>
    </submittedName>
</protein>
<dbReference type="AlphaFoldDB" id="A0A0D8I5R7"/>
<organism evidence="1 2">
    <name type="scientific">Clostridium aceticum</name>
    <dbReference type="NCBI Taxonomy" id="84022"/>
    <lineage>
        <taxon>Bacteria</taxon>
        <taxon>Bacillati</taxon>
        <taxon>Bacillota</taxon>
        <taxon>Clostridia</taxon>
        <taxon>Eubacteriales</taxon>
        <taxon>Clostridiaceae</taxon>
        <taxon>Clostridium</taxon>
    </lineage>
</organism>
<sequence length="129" mass="14604">MFRRIILALFLVVSVIILATRFLSPVDQGTTVIIKNLTNQCLENLFFGSNANGQVFSVYKIEPHSSVSFQYDIGGFNENAIYLKCVSELGDIRNYNLIGYVHELYSYIYIDIVSVDPEGNLNIKVETIK</sequence>
<dbReference type="PATRIC" id="fig|84022.5.peg.2146"/>
<name>A0A0D8I5R7_9CLOT</name>
<dbReference type="OrthoDB" id="1957717at2"/>
<dbReference type="RefSeq" id="WP_044826246.1">
    <property type="nucleotide sequence ID" value="NZ_CP009687.1"/>
</dbReference>
<dbReference type="KEGG" id="cace:CACET_c23690"/>
<evidence type="ECO:0000313" key="2">
    <source>
        <dbReference type="Proteomes" id="UP000035704"/>
    </source>
</evidence>
<dbReference type="STRING" id="84022.CACET_c23690"/>
<accession>A0A0D8I5R7</accession>
<evidence type="ECO:0000313" key="1">
    <source>
        <dbReference type="EMBL" id="AKL95815.1"/>
    </source>
</evidence>
<reference evidence="1 2" key="1">
    <citation type="submission" date="2014-10" db="EMBL/GenBank/DDBJ databases">
        <title>Genome sequence of Clostridium aceticum DSM 1496.</title>
        <authorList>
            <person name="Poehlein A."/>
            <person name="Schiel-Bengelsdorf B."/>
            <person name="Gottschalk G."/>
            <person name="Duerre P."/>
            <person name="Daniel R."/>
        </authorList>
    </citation>
    <scope>NUCLEOTIDE SEQUENCE [LARGE SCALE GENOMIC DNA]</scope>
    <source>
        <strain evidence="1 2">DSM 1496</strain>
    </source>
</reference>
<proteinExistence type="predicted"/>
<dbReference type="EMBL" id="CP009687">
    <property type="protein sequence ID" value="AKL95815.1"/>
    <property type="molecule type" value="Genomic_DNA"/>
</dbReference>
<gene>
    <name evidence="1" type="ORF">CACET_c23690</name>
</gene>